<name>R0K9B5_ANAPL</name>
<dbReference type="Proteomes" id="UP000296049">
    <property type="component" value="Unassembled WGS sequence"/>
</dbReference>
<accession>R0K9B5</accession>
<gene>
    <name evidence="2" type="ORF">Anapl_06422</name>
</gene>
<protein>
    <submittedName>
        <fullName evidence="2">Uncharacterized protein</fullName>
    </submittedName>
</protein>
<dbReference type="EMBL" id="KB742579">
    <property type="protein sequence ID" value="EOB06851.1"/>
    <property type="molecule type" value="Genomic_DNA"/>
</dbReference>
<evidence type="ECO:0000313" key="3">
    <source>
        <dbReference type="Proteomes" id="UP000296049"/>
    </source>
</evidence>
<dbReference type="AlphaFoldDB" id="R0K9B5"/>
<reference evidence="3" key="1">
    <citation type="journal article" date="2013" name="Nat. Genet.">
        <title>The duck genome and transcriptome provide insight into an avian influenza virus reservoir species.</title>
        <authorList>
            <person name="Huang Y."/>
            <person name="Li Y."/>
            <person name="Burt D.W."/>
            <person name="Chen H."/>
            <person name="Zhang Y."/>
            <person name="Qian W."/>
            <person name="Kim H."/>
            <person name="Gan S."/>
            <person name="Zhao Y."/>
            <person name="Li J."/>
            <person name="Yi K."/>
            <person name="Feng H."/>
            <person name="Zhu P."/>
            <person name="Li B."/>
            <person name="Liu Q."/>
            <person name="Fairley S."/>
            <person name="Magor K.E."/>
            <person name="Du Z."/>
            <person name="Hu X."/>
            <person name="Goodman L."/>
            <person name="Tafer H."/>
            <person name="Vignal A."/>
            <person name="Lee T."/>
            <person name="Kim K.W."/>
            <person name="Sheng Z."/>
            <person name="An Y."/>
            <person name="Searle S."/>
            <person name="Herrero J."/>
            <person name="Groenen M.A."/>
            <person name="Crooijmans R.P."/>
            <person name="Faraut T."/>
            <person name="Cai Q."/>
            <person name="Webster R.G."/>
            <person name="Aldridge J.R."/>
            <person name="Warren W.C."/>
            <person name="Bartschat S."/>
            <person name="Kehr S."/>
            <person name="Marz M."/>
            <person name="Stadler P.F."/>
            <person name="Smith J."/>
            <person name="Kraus R.H."/>
            <person name="Zhao Y."/>
            <person name="Ren L."/>
            <person name="Fei J."/>
            <person name="Morisson M."/>
            <person name="Kaiser P."/>
            <person name="Griffin D.K."/>
            <person name="Rao M."/>
            <person name="Pitel F."/>
            <person name="Wang J."/>
            <person name="Li N."/>
        </authorList>
    </citation>
    <scope>NUCLEOTIDE SEQUENCE [LARGE SCALE GENOMIC DNA]</scope>
</reference>
<feature type="region of interest" description="Disordered" evidence="1">
    <location>
        <begin position="154"/>
        <end position="200"/>
    </location>
</feature>
<proteinExistence type="predicted"/>
<evidence type="ECO:0000256" key="1">
    <source>
        <dbReference type="SAM" id="MobiDB-lite"/>
    </source>
</evidence>
<organism evidence="2 3">
    <name type="scientific">Anas platyrhynchos</name>
    <name type="common">Mallard</name>
    <name type="synonym">Anas boschas</name>
    <dbReference type="NCBI Taxonomy" id="8839"/>
    <lineage>
        <taxon>Eukaryota</taxon>
        <taxon>Metazoa</taxon>
        <taxon>Chordata</taxon>
        <taxon>Craniata</taxon>
        <taxon>Vertebrata</taxon>
        <taxon>Euteleostomi</taxon>
        <taxon>Archelosauria</taxon>
        <taxon>Archosauria</taxon>
        <taxon>Dinosauria</taxon>
        <taxon>Saurischia</taxon>
        <taxon>Theropoda</taxon>
        <taxon>Coelurosauria</taxon>
        <taxon>Aves</taxon>
        <taxon>Neognathae</taxon>
        <taxon>Galloanserae</taxon>
        <taxon>Anseriformes</taxon>
        <taxon>Anatidae</taxon>
        <taxon>Anatinae</taxon>
        <taxon>Anas</taxon>
    </lineage>
</organism>
<keyword evidence="3" id="KW-1185">Reference proteome</keyword>
<sequence length="496" mass="53384">MRNKSEGDLERMLSATEEGKAIEVERMSAGKNTSHATQYTAQTQVFPSAISGAVGPSACCIAGAAQVFFHKTEPRRRFWLQKVGTQPSIYSQKCLSGKCHPGWPRAGQCVPWEGLSWALLAPEYHWHHLYAPSKDKGKDRTLCVTQVLPSNSLKENCTRTGPRKHAEAQRSVPAGLGTPLTEGLGQQTRGGIVRSDQDSGSNILSKRDQWVASRLVSNMVQVWGSTWKRGQGKEAWCCSPGAVPLSAGELLSPMPVDSRALQLAGLTLFCDRHGPAVYLGQIGQFAGVSYAPAPVFAKTAQKSLIVVGFLMIEAFPFGSSNQLPNSISIPTENRAFTEGTNIFQWLALFQSIAALPGVCREKCRQHICSRLSVAILCCIPPSARPRLGLVTGTLNRLSTCSWDILSPSLGEDSKSRIVSLGAACFARVGLRLWHPSVHVLRCGGDCALCRTSVDGAWLVQAVWPDVSHLSLGSGAAWVLLLGWTPVGLLPAGGDCC</sequence>
<evidence type="ECO:0000313" key="2">
    <source>
        <dbReference type="EMBL" id="EOB06851.1"/>
    </source>
</evidence>